<evidence type="ECO:0000313" key="8">
    <source>
        <dbReference type="Proteomes" id="UP001558652"/>
    </source>
</evidence>
<evidence type="ECO:0000256" key="2">
    <source>
        <dbReference type="ARBA" id="ARBA00022670"/>
    </source>
</evidence>
<dbReference type="FunFam" id="3.90.70.10:FF:000332">
    <property type="entry name" value="Cathepsin L1"/>
    <property type="match status" value="1"/>
</dbReference>
<keyword evidence="2" id="KW-0645">Protease</keyword>
<dbReference type="EMBL" id="JBFDAA010000006">
    <property type="protein sequence ID" value="KAL1131620.1"/>
    <property type="molecule type" value="Genomic_DNA"/>
</dbReference>
<accession>A0ABD0YKA5</accession>
<dbReference type="PRINTS" id="PR00705">
    <property type="entry name" value="PAPAIN"/>
</dbReference>
<dbReference type="Gene3D" id="3.90.70.10">
    <property type="entry name" value="Cysteine proteinases"/>
    <property type="match status" value="1"/>
</dbReference>
<evidence type="ECO:0000256" key="5">
    <source>
        <dbReference type="ARBA" id="ARBA00023157"/>
    </source>
</evidence>
<keyword evidence="5" id="KW-1015">Disulfide bond</keyword>
<gene>
    <name evidence="7" type="ORF">AAG570_011234</name>
</gene>
<protein>
    <recommendedName>
        <fullName evidence="6">Peptidase C1A papain C-terminal domain-containing protein</fullName>
    </recommendedName>
</protein>
<feature type="domain" description="Peptidase C1A papain C-terminal" evidence="6">
    <location>
        <begin position="7"/>
        <end position="219"/>
    </location>
</feature>
<proteinExistence type="inferred from homology"/>
<dbReference type="PROSITE" id="PS00640">
    <property type="entry name" value="THIOL_PROTEASE_ASN"/>
    <property type="match status" value="1"/>
</dbReference>
<evidence type="ECO:0000259" key="6">
    <source>
        <dbReference type="SMART" id="SM00645"/>
    </source>
</evidence>
<dbReference type="SMART" id="SM00645">
    <property type="entry name" value="Pept_C1"/>
    <property type="match status" value="1"/>
</dbReference>
<dbReference type="GO" id="GO:0006508">
    <property type="term" value="P:proteolysis"/>
    <property type="evidence" value="ECO:0007669"/>
    <property type="project" value="UniProtKB-KW"/>
</dbReference>
<dbReference type="PANTHER" id="PTHR12411">
    <property type="entry name" value="CYSTEINE PROTEASE FAMILY C1-RELATED"/>
    <property type="match status" value="1"/>
</dbReference>
<dbReference type="AlphaFoldDB" id="A0ABD0YKA5"/>
<dbReference type="InterPro" id="IPR013128">
    <property type="entry name" value="Peptidase_C1A"/>
</dbReference>
<reference evidence="7 8" key="1">
    <citation type="submission" date="2024-07" db="EMBL/GenBank/DDBJ databases">
        <title>Chromosome-level genome assembly of the water stick insect Ranatra chinensis (Heteroptera: Nepidae).</title>
        <authorList>
            <person name="Liu X."/>
        </authorList>
    </citation>
    <scope>NUCLEOTIDE SEQUENCE [LARGE SCALE GENOMIC DNA]</scope>
    <source>
        <strain evidence="7">Cailab_2021Rc</strain>
        <tissue evidence="7">Muscle</tissue>
    </source>
</reference>
<dbReference type="Proteomes" id="UP001558652">
    <property type="component" value="Unassembled WGS sequence"/>
</dbReference>
<dbReference type="InterPro" id="IPR038765">
    <property type="entry name" value="Papain-like_cys_pep_sf"/>
</dbReference>
<dbReference type="Pfam" id="PF00112">
    <property type="entry name" value="Peptidase_C1"/>
    <property type="match status" value="1"/>
</dbReference>
<keyword evidence="4" id="KW-0788">Thiol protease</keyword>
<comment type="similarity">
    <text evidence="1">Belongs to the peptidase C1 family.</text>
</comment>
<name>A0ABD0YKA5_9HEMI</name>
<dbReference type="InterPro" id="IPR000668">
    <property type="entry name" value="Peptidase_C1A_C"/>
</dbReference>
<organism evidence="7 8">
    <name type="scientific">Ranatra chinensis</name>
    <dbReference type="NCBI Taxonomy" id="642074"/>
    <lineage>
        <taxon>Eukaryota</taxon>
        <taxon>Metazoa</taxon>
        <taxon>Ecdysozoa</taxon>
        <taxon>Arthropoda</taxon>
        <taxon>Hexapoda</taxon>
        <taxon>Insecta</taxon>
        <taxon>Pterygota</taxon>
        <taxon>Neoptera</taxon>
        <taxon>Paraneoptera</taxon>
        <taxon>Hemiptera</taxon>
        <taxon>Heteroptera</taxon>
        <taxon>Panheteroptera</taxon>
        <taxon>Nepomorpha</taxon>
        <taxon>Nepidae</taxon>
        <taxon>Ranatrinae</taxon>
        <taxon>Ranatra</taxon>
    </lineage>
</organism>
<evidence type="ECO:0000256" key="4">
    <source>
        <dbReference type="ARBA" id="ARBA00022807"/>
    </source>
</evidence>
<evidence type="ECO:0000313" key="7">
    <source>
        <dbReference type="EMBL" id="KAL1131620.1"/>
    </source>
</evidence>
<evidence type="ECO:0000256" key="3">
    <source>
        <dbReference type="ARBA" id="ARBA00022801"/>
    </source>
</evidence>
<dbReference type="SUPFAM" id="SSF54001">
    <property type="entry name" value="Cysteine proteinases"/>
    <property type="match status" value="1"/>
</dbReference>
<sequence length="220" mass="24534">MNTSYHAPSSFDWRTQGVVSEVKNQETCGSCWAFTTTGVLESHYAIKTGERISLSEQYLIDCDISNRGCTGGNAYLALQFIEKTEIPTEKDYPYQGNDLQFCHAVDKFRNLKVKGIAIVTPTEEKLKEAVARIGPIAVGVDGNHPDFQFYYGGIYSNPYCLSYMPNHAMQVVGYGIENGVDYWIVKNSWGANWGEGGYVRMARNANNNCGIASYPLYPVM</sequence>
<keyword evidence="8" id="KW-1185">Reference proteome</keyword>
<evidence type="ECO:0000256" key="1">
    <source>
        <dbReference type="ARBA" id="ARBA00008455"/>
    </source>
</evidence>
<dbReference type="GO" id="GO:0008234">
    <property type="term" value="F:cysteine-type peptidase activity"/>
    <property type="evidence" value="ECO:0007669"/>
    <property type="project" value="UniProtKB-KW"/>
</dbReference>
<dbReference type="PROSITE" id="PS00139">
    <property type="entry name" value="THIOL_PROTEASE_CYS"/>
    <property type="match status" value="1"/>
</dbReference>
<dbReference type="InterPro" id="IPR000169">
    <property type="entry name" value="Pept_cys_AS"/>
</dbReference>
<dbReference type="CDD" id="cd02248">
    <property type="entry name" value="Peptidase_C1A"/>
    <property type="match status" value="1"/>
</dbReference>
<keyword evidence="3" id="KW-0378">Hydrolase</keyword>
<comment type="caution">
    <text evidence="7">The sequence shown here is derived from an EMBL/GenBank/DDBJ whole genome shotgun (WGS) entry which is preliminary data.</text>
</comment>
<dbReference type="InterPro" id="IPR039417">
    <property type="entry name" value="Peptidase_C1A_papain-like"/>
</dbReference>
<dbReference type="InterPro" id="IPR025661">
    <property type="entry name" value="Pept_asp_AS"/>
</dbReference>